<evidence type="ECO:0000313" key="2">
    <source>
        <dbReference type="EMBL" id="KAF1842758.1"/>
    </source>
</evidence>
<dbReference type="EMBL" id="ML976617">
    <property type="protein sequence ID" value="KAF1842758.1"/>
    <property type="molecule type" value="Genomic_DNA"/>
</dbReference>
<name>A0A9P4GBG2_9PLEO</name>
<proteinExistence type="predicted"/>
<feature type="region of interest" description="Disordered" evidence="1">
    <location>
        <begin position="65"/>
        <end position="88"/>
    </location>
</feature>
<dbReference type="RefSeq" id="XP_040785321.1">
    <property type="nucleotide sequence ID" value="XM_040933628.1"/>
</dbReference>
<protein>
    <submittedName>
        <fullName evidence="2">Uncharacterized protein</fullName>
    </submittedName>
</protein>
<dbReference type="Proteomes" id="UP000800039">
    <property type="component" value="Unassembled WGS sequence"/>
</dbReference>
<sequence>MAGSIRAPSSTIPTARHGSMSLAPMVSVPAMMTIGNVLAENVSASQSPPYREQLDMHQYVIPLAEGEHSGGGNEDAMQGSMNNNNSHG</sequence>
<comment type="caution">
    <text evidence="2">The sequence shown here is derived from an EMBL/GenBank/DDBJ whole genome shotgun (WGS) entry which is preliminary data.</text>
</comment>
<keyword evidence="3" id="KW-1185">Reference proteome</keyword>
<accession>A0A9P4GBG2</accession>
<organism evidence="2 3">
    <name type="scientific">Cucurbitaria berberidis CBS 394.84</name>
    <dbReference type="NCBI Taxonomy" id="1168544"/>
    <lineage>
        <taxon>Eukaryota</taxon>
        <taxon>Fungi</taxon>
        <taxon>Dikarya</taxon>
        <taxon>Ascomycota</taxon>
        <taxon>Pezizomycotina</taxon>
        <taxon>Dothideomycetes</taxon>
        <taxon>Pleosporomycetidae</taxon>
        <taxon>Pleosporales</taxon>
        <taxon>Pleosporineae</taxon>
        <taxon>Cucurbitariaceae</taxon>
        <taxon>Cucurbitaria</taxon>
    </lineage>
</organism>
<feature type="compositionally biased region" description="Polar residues" evidence="1">
    <location>
        <begin position="79"/>
        <end position="88"/>
    </location>
</feature>
<dbReference type="AlphaFoldDB" id="A0A9P4GBG2"/>
<gene>
    <name evidence="2" type="ORF">K460DRAFT_367707</name>
</gene>
<evidence type="ECO:0000256" key="1">
    <source>
        <dbReference type="SAM" id="MobiDB-lite"/>
    </source>
</evidence>
<evidence type="ECO:0000313" key="3">
    <source>
        <dbReference type="Proteomes" id="UP000800039"/>
    </source>
</evidence>
<dbReference type="GeneID" id="63850879"/>
<reference evidence="2" key="1">
    <citation type="submission" date="2020-01" db="EMBL/GenBank/DDBJ databases">
        <authorList>
            <consortium name="DOE Joint Genome Institute"/>
            <person name="Haridas S."/>
            <person name="Albert R."/>
            <person name="Binder M."/>
            <person name="Bloem J."/>
            <person name="Labutti K."/>
            <person name="Salamov A."/>
            <person name="Andreopoulos B."/>
            <person name="Baker S.E."/>
            <person name="Barry K."/>
            <person name="Bills G."/>
            <person name="Bluhm B.H."/>
            <person name="Cannon C."/>
            <person name="Castanera R."/>
            <person name="Culley D.E."/>
            <person name="Daum C."/>
            <person name="Ezra D."/>
            <person name="Gonzalez J.B."/>
            <person name="Henrissat B."/>
            <person name="Kuo A."/>
            <person name="Liang C."/>
            <person name="Lipzen A."/>
            <person name="Lutzoni F."/>
            <person name="Magnuson J."/>
            <person name="Mondo S."/>
            <person name="Nolan M."/>
            <person name="Ohm R."/>
            <person name="Pangilinan J."/>
            <person name="Park H.-J."/>
            <person name="Ramirez L."/>
            <person name="Alfaro M."/>
            <person name="Sun H."/>
            <person name="Tritt A."/>
            <person name="Yoshinaga Y."/>
            <person name="Zwiers L.-H."/>
            <person name="Turgeon B.G."/>
            <person name="Goodwin S.B."/>
            <person name="Spatafora J.W."/>
            <person name="Crous P.W."/>
            <person name="Grigoriev I.V."/>
        </authorList>
    </citation>
    <scope>NUCLEOTIDE SEQUENCE</scope>
    <source>
        <strain evidence="2">CBS 394.84</strain>
    </source>
</reference>